<protein>
    <submittedName>
        <fullName evidence="1">Uncharacterized protein</fullName>
    </submittedName>
</protein>
<reference evidence="1 2" key="1">
    <citation type="submission" date="2021-06" db="EMBL/GenBank/DDBJ databases">
        <title>A haploid diamondback moth (Plutella xylostella L.) genome assembly resolves 31 chromosomes and identifies a diamide resistance mutation.</title>
        <authorList>
            <person name="Ward C.M."/>
            <person name="Perry K.D."/>
            <person name="Baker G."/>
            <person name="Powis K."/>
            <person name="Heckel D.G."/>
            <person name="Baxter S.W."/>
        </authorList>
    </citation>
    <scope>NUCLEOTIDE SEQUENCE [LARGE SCALE GENOMIC DNA]</scope>
    <source>
        <strain evidence="1 2">LV</strain>
        <tissue evidence="1">Single pupa</tissue>
    </source>
</reference>
<evidence type="ECO:0000313" key="1">
    <source>
        <dbReference type="EMBL" id="KAG7304706.1"/>
    </source>
</evidence>
<accession>A0ABQ7QHK3</accession>
<comment type="caution">
    <text evidence="1">The sequence shown here is derived from an EMBL/GenBank/DDBJ whole genome shotgun (WGS) entry which is preliminary data.</text>
</comment>
<proteinExistence type="predicted"/>
<dbReference type="EMBL" id="JAHIBW010000014">
    <property type="protein sequence ID" value="KAG7304706.1"/>
    <property type="molecule type" value="Genomic_DNA"/>
</dbReference>
<sequence length="145" mass="16493">MIPRFTDAVYQHVGLTPSVLKILTTCTMVPVTIKKIIDAVGVLSHDDKVYLPVVAKTENNEGLIPRPENVMLSSLRETVEALSDAQTPLIQRQRFEANCPIPDCKSTHLKWWVEPVILRRLAELLCFFPMKWKHSVFQIDALART</sequence>
<organism evidence="1 2">
    <name type="scientific">Plutella xylostella</name>
    <name type="common">Diamondback moth</name>
    <name type="synonym">Plutella maculipennis</name>
    <dbReference type="NCBI Taxonomy" id="51655"/>
    <lineage>
        <taxon>Eukaryota</taxon>
        <taxon>Metazoa</taxon>
        <taxon>Ecdysozoa</taxon>
        <taxon>Arthropoda</taxon>
        <taxon>Hexapoda</taxon>
        <taxon>Insecta</taxon>
        <taxon>Pterygota</taxon>
        <taxon>Neoptera</taxon>
        <taxon>Endopterygota</taxon>
        <taxon>Lepidoptera</taxon>
        <taxon>Glossata</taxon>
        <taxon>Ditrysia</taxon>
        <taxon>Yponomeutoidea</taxon>
        <taxon>Plutellidae</taxon>
        <taxon>Plutella</taxon>
    </lineage>
</organism>
<evidence type="ECO:0000313" key="2">
    <source>
        <dbReference type="Proteomes" id="UP000823941"/>
    </source>
</evidence>
<keyword evidence="2" id="KW-1185">Reference proteome</keyword>
<gene>
    <name evidence="1" type="ORF">JYU34_010053</name>
</gene>
<name>A0ABQ7QHK3_PLUXY</name>
<dbReference type="Proteomes" id="UP000823941">
    <property type="component" value="Chromosome 14"/>
</dbReference>